<evidence type="ECO:0000313" key="1">
    <source>
        <dbReference type="EMBL" id="MDV6374819.1"/>
    </source>
</evidence>
<protein>
    <submittedName>
        <fullName evidence="1">Uncharacterized protein</fullName>
    </submittedName>
</protein>
<gene>
    <name evidence="1" type="ORF">ORD21_09495</name>
</gene>
<reference evidence="1 2" key="1">
    <citation type="submission" date="2022-11" db="EMBL/GenBank/DDBJ databases">
        <title>Deinococcus ZS9-10, Low Temperature and Draught-tolerating, UV-resistant Bacteria from Continental Antarctica.</title>
        <authorList>
            <person name="Cheng L."/>
        </authorList>
    </citation>
    <scope>NUCLEOTIDE SEQUENCE [LARGE SCALE GENOMIC DNA]</scope>
    <source>
        <strain evidence="1 2">ZS9-10</strain>
    </source>
</reference>
<comment type="caution">
    <text evidence="1">The sequence shown here is derived from an EMBL/GenBank/DDBJ whole genome shotgun (WGS) entry which is preliminary data.</text>
</comment>
<accession>A0ABU4DRV2</accession>
<name>A0ABU4DRV2_9DEIO</name>
<sequence length="60" mass="6673">MERQTLTGFPAAHGALFTIRPQLYPPRAAALRPMTPGQQIYKGLQGAMPALLIWLDRRAL</sequence>
<proteinExistence type="predicted"/>
<dbReference type="Proteomes" id="UP001276150">
    <property type="component" value="Unassembled WGS sequence"/>
</dbReference>
<evidence type="ECO:0000313" key="2">
    <source>
        <dbReference type="Proteomes" id="UP001276150"/>
    </source>
</evidence>
<keyword evidence="2" id="KW-1185">Reference proteome</keyword>
<dbReference type="EMBL" id="JAPMIV010000014">
    <property type="protein sequence ID" value="MDV6374819.1"/>
    <property type="molecule type" value="Genomic_DNA"/>
</dbReference>
<organism evidence="1 2">
    <name type="scientific">Deinococcus arenicola</name>
    <dbReference type="NCBI Taxonomy" id="2994950"/>
    <lineage>
        <taxon>Bacteria</taxon>
        <taxon>Thermotogati</taxon>
        <taxon>Deinococcota</taxon>
        <taxon>Deinococci</taxon>
        <taxon>Deinococcales</taxon>
        <taxon>Deinococcaceae</taxon>
        <taxon>Deinococcus</taxon>
    </lineage>
</organism>